<dbReference type="InterPro" id="IPR012337">
    <property type="entry name" value="RNaseH-like_sf"/>
</dbReference>
<dbReference type="GO" id="GO:0003676">
    <property type="term" value="F:nucleic acid binding"/>
    <property type="evidence" value="ECO:0007669"/>
    <property type="project" value="InterPro"/>
</dbReference>
<protein>
    <submittedName>
        <fullName evidence="4">DNA polymerase III subunit epsilon</fullName>
    </submittedName>
</protein>
<dbReference type="Pfam" id="PF00929">
    <property type="entry name" value="RNase_T"/>
    <property type="match status" value="1"/>
</dbReference>
<comment type="caution">
    <text evidence="4">The sequence shown here is derived from an EMBL/GenBank/DDBJ whole genome shotgun (WGS) entry which is preliminary data.</text>
</comment>
<organism evidence="4 5">
    <name type="scientific">Acetobacter cerevisiae</name>
    <dbReference type="NCBI Taxonomy" id="178900"/>
    <lineage>
        <taxon>Bacteria</taxon>
        <taxon>Pseudomonadati</taxon>
        <taxon>Pseudomonadota</taxon>
        <taxon>Alphaproteobacteria</taxon>
        <taxon>Acetobacterales</taxon>
        <taxon>Acetobacteraceae</taxon>
        <taxon>Acetobacter</taxon>
    </lineage>
</organism>
<dbReference type="NCBIfam" id="NF006615">
    <property type="entry name" value="PRK09182.1"/>
    <property type="match status" value="1"/>
</dbReference>
<feature type="domain" description="Exonuclease" evidence="3">
    <location>
        <begin position="38"/>
        <end position="203"/>
    </location>
</feature>
<proteinExistence type="predicted"/>
<name>A0A149QDE6_9PROT</name>
<evidence type="ECO:0000313" key="4">
    <source>
        <dbReference type="EMBL" id="KXU95331.1"/>
    </source>
</evidence>
<dbReference type="PANTHER" id="PTHR30231:SF37">
    <property type="entry name" value="EXODEOXYRIBONUCLEASE 10"/>
    <property type="match status" value="1"/>
</dbReference>
<gene>
    <name evidence="4" type="ORF">AD928_05945</name>
</gene>
<dbReference type="Gene3D" id="3.30.420.10">
    <property type="entry name" value="Ribonuclease H-like superfamily/Ribonuclease H"/>
    <property type="match status" value="1"/>
</dbReference>
<evidence type="ECO:0000259" key="3">
    <source>
        <dbReference type="SMART" id="SM00479"/>
    </source>
</evidence>
<dbReference type="SMART" id="SM00479">
    <property type="entry name" value="EXOIII"/>
    <property type="match status" value="1"/>
</dbReference>
<reference evidence="4 5" key="1">
    <citation type="submission" date="2015-06" db="EMBL/GenBank/DDBJ databases">
        <title>Improved classification and identification of acetic acid bacteria using matrix-assisted laser desorption/ionization time-of-flight mass spectrometry; Gluconobacter nephelii and Gluconobacter uchimurae are later heterotypic synonyms of Gluconobacter japonicus and Gluconobacter oxydans, respectively.</title>
        <authorList>
            <person name="Li L."/>
            <person name="Cleenwerck I."/>
            <person name="De Vuyst L."/>
            <person name="Vandamme P."/>
        </authorList>
    </citation>
    <scope>NUCLEOTIDE SEQUENCE [LARGE SCALE GENOMIC DNA]</scope>
    <source>
        <strain evidence="4 5">LMG 1625</strain>
    </source>
</reference>
<accession>A0A149QDE6</accession>
<comment type="function">
    <text evidence="1">DNA polymerase III is a complex, multichain enzyme responsible for most of the replicative synthesis in bacteria. The epsilon subunit contain the editing function and is a proofreading 3'-5' exonuclease.</text>
</comment>
<sequence length="293" mass="32950">MSLENLARTLERSGDYRVLRRLRPHWLEAMPQGRRVRKGLFLDLETTGLDAALDEIIEIGMVPFAYTLDGGLIGVLPAFSRLREPSVPVPQRITELTGLTQDMLAGHSIAPDEVADFAADASLVIAHNAAFDRPFIEAFCPAFAEKPWACSMADVPWDEAGFEGRKLGYLATQAGFFFDGHRATDDCLASLALLGYCGFPEGRSALSYLLDRARSVWVRIWATQAPFESKDVLKARGYRWNDGMDGRPKAWFIDLPPEKREEEETFLRDEIYRRGVELTVSEIKATDRFTSRV</sequence>
<comment type="subunit">
    <text evidence="2">DNA polymerase III contains a core (composed of alpha, epsilon and theta chains) that associates with a tau subunit. This core dimerizes to form the POLIII' complex. PolIII' associates with the gamma complex (composed of gamma, delta, delta', psi and chi chains) and with the beta chain to form the complete DNA polymerase III complex.</text>
</comment>
<dbReference type="SUPFAM" id="SSF53098">
    <property type="entry name" value="Ribonuclease H-like"/>
    <property type="match status" value="1"/>
</dbReference>
<dbReference type="AlphaFoldDB" id="A0A149QDE6"/>
<dbReference type="PATRIC" id="fig|178900.5.peg.2214"/>
<dbReference type="GO" id="GO:0045004">
    <property type="term" value="P:DNA replication proofreading"/>
    <property type="evidence" value="ECO:0007669"/>
    <property type="project" value="TreeGrafter"/>
</dbReference>
<dbReference type="PANTHER" id="PTHR30231">
    <property type="entry name" value="DNA POLYMERASE III SUBUNIT EPSILON"/>
    <property type="match status" value="1"/>
</dbReference>
<dbReference type="InterPro" id="IPR013520">
    <property type="entry name" value="Ribonucl_H"/>
</dbReference>
<dbReference type="InterPro" id="IPR036397">
    <property type="entry name" value="RNaseH_sf"/>
</dbReference>
<dbReference type="Proteomes" id="UP000075473">
    <property type="component" value="Unassembled WGS sequence"/>
</dbReference>
<dbReference type="CDD" id="cd06127">
    <property type="entry name" value="DEDDh"/>
    <property type="match status" value="1"/>
</dbReference>
<dbReference type="EMBL" id="LHZA01000135">
    <property type="protein sequence ID" value="KXU95331.1"/>
    <property type="molecule type" value="Genomic_DNA"/>
</dbReference>
<dbReference type="GO" id="GO:0005829">
    <property type="term" value="C:cytosol"/>
    <property type="evidence" value="ECO:0007669"/>
    <property type="project" value="TreeGrafter"/>
</dbReference>
<evidence type="ECO:0000313" key="5">
    <source>
        <dbReference type="Proteomes" id="UP000075473"/>
    </source>
</evidence>
<evidence type="ECO:0000256" key="2">
    <source>
        <dbReference type="ARBA" id="ARBA00026073"/>
    </source>
</evidence>
<dbReference type="GO" id="GO:0008408">
    <property type="term" value="F:3'-5' exonuclease activity"/>
    <property type="evidence" value="ECO:0007669"/>
    <property type="project" value="TreeGrafter"/>
</dbReference>
<dbReference type="FunFam" id="3.30.420.10:FF:000045">
    <property type="entry name" value="3'-5' exonuclease DinG"/>
    <property type="match status" value="1"/>
</dbReference>
<dbReference type="RefSeq" id="WP_062249041.1">
    <property type="nucleotide sequence ID" value="NZ_LHZA01000135.1"/>
</dbReference>
<evidence type="ECO:0000256" key="1">
    <source>
        <dbReference type="ARBA" id="ARBA00025483"/>
    </source>
</evidence>